<feature type="chain" id="PRO_5015338280" description="Secreted protein" evidence="1">
    <location>
        <begin position="24"/>
        <end position="228"/>
    </location>
</feature>
<dbReference type="AlphaFoldDB" id="A0A2R7ULX8"/>
<dbReference type="Proteomes" id="UP000244874">
    <property type="component" value="Unassembled WGS sequence"/>
</dbReference>
<gene>
    <name evidence="2" type="ORF">DBB42_09720</name>
</gene>
<evidence type="ECO:0000256" key="1">
    <source>
        <dbReference type="SAM" id="SignalP"/>
    </source>
</evidence>
<name>A0A2R7ULX8_PSEDL</name>
<evidence type="ECO:0000313" key="2">
    <source>
        <dbReference type="EMBL" id="PTU52472.1"/>
    </source>
</evidence>
<dbReference type="EMBL" id="QANO01000101">
    <property type="protein sequence ID" value="PTU52472.1"/>
    <property type="molecule type" value="Genomic_DNA"/>
</dbReference>
<sequence length="228" mass="23927">MSRYFIATSVALAFGLCSLSAQAAPADPPYPLPATPHQGVDAPGLTGQYTVEGQVQRMLINPYGEVDGLRLSDGTIAKFPPHMADALTATVKVGDAVRIIGRAETRGTVKADAIIHADSGRTVYDQPPPVDQGRVLPPHLRAQRLQPQQVEGHVDTVLTGPRGEANGVILSDGSIVRFPPESLRLSVQTGAPFAASGLGTRNAFGTALEAVSMGTTLSTLQPLYDRAP</sequence>
<keyword evidence="1" id="KW-0732">Signal</keyword>
<accession>A0A2R7ULX8</accession>
<comment type="caution">
    <text evidence="2">The sequence shown here is derived from an EMBL/GenBank/DDBJ whole genome shotgun (WGS) entry which is preliminary data.</text>
</comment>
<protein>
    <recommendedName>
        <fullName evidence="4">Secreted protein</fullName>
    </recommendedName>
</protein>
<proteinExistence type="predicted"/>
<evidence type="ECO:0000313" key="3">
    <source>
        <dbReference type="Proteomes" id="UP000244874"/>
    </source>
</evidence>
<reference evidence="2 3" key="1">
    <citation type="submission" date="2018-04" db="EMBL/GenBank/DDBJ databases">
        <authorList>
            <person name="Go L.Y."/>
            <person name="Mitchell J.A."/>
        </authorList>
    </citation>
    <scope>NUCLEOTIDE SEQUENCE [LARGE SCALE GENOMIC DNA]</scope>
    <source>
        <strain evidence="2 3">KCJK7865</strain>
    </source>
</reference>
<organism evidence="2 3">
    <name type="scientific">Pseudomonas plecoglossicida</name>
    <dbReference type="NCBI Taxonomy" id="70775"/>
    <lineage>
        <taxon>Bacteria</taxon>
        <taxon>Pseudomonadati</taxon>
        <taxon>Pseudomonadota</taxon>
        <taxon>Gammaproteobacteria</taxon>
        <taxon>Pseudomonadales</taxon>
        <taxon>Pseudomonadaceae</taxon>
        <taxon>Pseudomonas</taxon>
    </lineage>
</organism>
<evidence type="ECO:0008006" key="4">
    <source>
        <dbReference type="Google" id="ProtNLM"/>
    </source>
</evidence>
<feature type="signal peptide" evidence="1">
    <location>
        <begin position="1"/>
        <end position="23"/>
    </location>
</feature>